<dbReference type="InterPro" id="IPR029903">
    <property type="entry name" value="RmlD-like-bd"/>
</dbReference>
<dbReference type="SUPFAM" id="SSF51735">
    <property type="entry name" value="NAD(P)-binding Rossmann-fold domains"/>
    <property type="match status" value="1"/>
</dbReference>
<feature type="domain" description="RmlD-like substrate binding" evidence="1">
    <location>
        <begin position="3"/>
        <end position="288"/>
    </location>
</feature>
<proteinExistence type="predicted"/>
<comment type="caution">
    <text evidence="2">The sequence shown here is derived from an EMBL/GenBank/DDBJ whole genome shotgun (WGS) entry which is preliminary data.</text>
</comment>
<name>A0A512BHD3_9BACT</name>
<dbReference type="UniPathway" id="UPA00124"/>
<evidence type="ECO:0000259" key="1">
    <source>
        <dbReference type="Pfam" id="PF04321"/>
    </source>
</evidence>
<keyword evidence="3" id="KW-1185">Reference proteome</keyword>
<gene>
    <name evidence="2" type="ORF">SAE01_38590</name>
</gene>
<protein>
    <submittedName>
        <fullName evidence="2">NAD(P)-dependent oxidoreductase</fullName>
    </submittedName>
</protein>
<dbReference type="Proteomes" id="UP000321513">
    <property type="component" value="Unassembled WGS sequence"/>
</dbReference>
<dbReference type="PANTHER" id="PTHR43242:SF1">
    <property type="entry name" value="NAD(P)-BINDING ROSSMANN-FOLD SUPERFAMILY PROTEIN"/>
    <property type="match status" value="1"/>
</dbReference>
<dbReference type="Pfam" id="PF04321">
    <property type="entry name" value="RmlD_sub_bind"/>
    <property type="match status" value="1"/>
</dbReference>
<organism evidence="2 3">
    <name type="scientific">Segetibacter aerophilus</name>
    <dbReference type="NCBI Taxonomy" id="670293"/>
    <lineage>
        <taxon>Bacteria</taxon>
        <taxon>Pseudomonadati</taxon>
        <taxon>Bacteroidota</taxon>
        <taxon>Chitinophagia</taxon>
        <taxon>Chitinophagales</taxon>
        <taxon>Chitinophagaceae</taxon>
        <taxon>Segetibacter</taxon>
    </lineage>
</organism>
<accession>A0A512BHD3</accession>
<dbReference type="AlphaFoldDB" id="A0A512BHD3"/>
<sequence length="302" mass="33643">MKKVLITGANGFLGQHLTRFLNNGEFNVVASGKGPCRIHDFNHSHYEEVDLCDKTSVDQMLLKHSFDVIIHNAALSKPDECENDKKYCLDVNVQATKHLLNAAGVHFIYISTDFIFGENGPHAEDAETGPLNFYGESKLIAERLVIESGKKFTIVRPVFIYGAAEAGMRPSFLHWVKANLQQQKRIKVVGDQKRTPTYAEDICKGIATIIDKEATGVFNLAGKDILSPYEMAIKTAKVLQLDLSLIEEVTAETFPEPVRRAKRSGLKTEKAQRELGYSPVSFEEGVRLTFGISDENDHKSMA</sequence>
<dbReference type="OrthoDB" id="9803892at2"/>
<dbReference type="CDD" id="cd05254">
    <property type="entry name" value="dTDP_HR_like_SDR_e"/>
    <property type="match status" value="1"/>
</dbReference>
<dbReference type="InterPro" id="IPR036291">
    <property type="entry name" value="NAD(P)-bd_dom_sf"/>
</dbReference>
<dbReference type="Gene3D" id="3.40.50.720">
    <property type="entry name" value="NAD(P)-binding Rossmann-like Domain"/>
    <property type="match status" value="1"/>
</dbReference>
<evidence type="ECO:0000313" key="3">
    <source>
        <dbReference type="Proteomes" id="UP000321513"/>
    </source>
</evidence>
<dbReference type="EMBL" id="BJYT01000019">
    <property type="protein sequence ID" value="GEO11363.1"/>
    <property type="molecule type" value="Genomic_DNA"/>
</dbReference>
<dbReference type="PANTHER" id="PTHR43242">
    <property type="entry name" value="NAD(P)-BINDING ROSSMANN-FOLD SUPERFAMILY PROTEIN"/>
    <property type="match status" value="1"/>
</dbReference>
<reference evidence="2 3" key="1">
    <citation type="submission" date="2019-07" db="EMBL/GenBank/DDBJ databases">
        <title>Whole genome shotgun sequence of Segetibacter aerophilus NBRC 106135.</title>
        <authorList>
            <person name="Hosoyama A."/>
            <person name="Uohara A."/>
            <person name="Ohji S."/>
            <person name="Ichikawa N."/>
        </authorList>
    </citation>
    <scope>NUCLEOTIDE SEQUENCE [LARGE SCALE GENOMIC DNA]</scope>
    <source>
        <strain evidence="2 3">NBRC 106135</strain>
    </source>
</reference>
<dbReference type="RefSeq" id="WP_147205470.1">
    <property type="nucleotide sequence ID" value="NZ_BJYT01000019.1"/>
</dbReference>
<evidence type="ECO:0000313" key="2">
    <source>
        <dbReference type="EMBL" id="GEO11363.1"/>
    </source>
</evidence>
<dbReference type="GO" id="GO:0019305">
    <property type="term" value="P:dTDP-rhamnose biosynthetic process"/>
    <property type="evidence" value="ECO:0007669"/>
    <property type="project" value="UniProtKB-UniPathway"/>
</dbReference>